<feature type="compositionally biased region" description="Basic and acidic residues" evidence="1">
    <location>
        <begin position="155"/>
        <end position="166"/>
    </location>
</feature>
<reference evidence="2 3" key="1">
    <citation type="journal article" date="2018" name="Mol. Biol. Evol.">
        <title>Broad Genomic Sampling Reveals a Smut Pathogenic Ancestry of the Fungal Clade Ustilaginomycotina.</title>
        <authorList>
            <person name="Kijpornyongpan T."/>
            <person name="Mondo S.J."/>
            <person name="Barry K."/>
            <person name="Sandor L."/>
            <person name="Lee J."/>
            <person name="Lipzen A."/>
            <person name="Pangilinan J."/>
            <person name="LaButti K."/>
            <person name="Hainaut M."/>
            <person name="Henrissat B."/>
            <person name="Grigoriev I.V."/>
            <person name="Spatafora J.W."/>
            <person name="Aime M.C."/>
        </authorList>
    </citation>
    <scope>NUCLEOTIDE SEQUENCE [LARGE SCALE GENOMIC DNA]</scope>
    <source>
        <strain evidence="2 3">MCA 5214</strain>
    </source>
</reference>
<evidence type="ECO:0000256" key="1">
    <source>
        <dbReference type="SAM" id="MobiDB-lite"/>
    </source>
</evidence>
<dbReference type="GeneID" id="37025210"/>
<dbReference type="Proteomes" id="UP000245884">
    <property type="component" value="Unassembled WGS sequence"/>
</dbReference>
<protein>
    <submittedName>
        <fullName evidence="2">Uncharacterized protein</fullName>
    </submittedName>
</protein>
<gene>
    <name evidence="2" type="ORF">BDZ90DRAFT_132335</name>
</gene>
<feature type="compositionally biased region" description="Polar residues" evidence="1">
    <location>
        <begin position="65"/>
        <end position="91"/>
    </location>
</feature>
<name>A0A316UV15_9BASI</name>
<accession>A0A316UV15</accession>
<evidence type="ECO:0000313" key="3">
    <source>
        <dbReference type="Proteomes" id="UP000245884"/>
    </source>
</evidence>
<keyword evidence="3" id="KW-1185">Reference proteome</keyword>
<dbReference type="AlphaFoldDB" id="A0A316UV15"/>
<proteinExistence type="predicted"/>
<feature type="region of interest" description="Disordered" evidence="1">
    <location>
        <begin position="1"/>
        <end position="22"/>
    </location>
</feature>
<feature type="region of interest" description="Disordered" evidence="1">
    <location>
        <begin position="65"/>
        <end position="92"/>
    </location>
</feature>
<dbReference type="EMBL" id="KZ819664">
    <property type="protein sequence ID" value="PWN28844.1"/>
    <property type="molecule type" value="Genomic_DNA"/>
</dbReference>
<dbReference type="RefSeq" id="XP_025363456.1">
    <property type="nucleotide sequence ID" value="XM_025503387.1"/>
</dbReference>
<evidence type="ECO:0000313" key="2">
    <source>
        <dbReference type="EMBL" id="PWN28844.1"/>
    </source>
</evidence>
<feature type="region of interest" description="Disordered" evidence="1">
    <location>
        <begin position="138"/>
        <end position="180"/>
    </location>
</feature>
<sequence length="180" mass="19634">MIIERAPRRNRPAWANQMPADASSSISNLNGVRHRLPPSAPPLYPSISTLERVFFKHWPSLSMLASRSRPSTPTTWGGQSSTATRRPNTRWSPLVLDSSSSFSPLPLARAPIMVTLPRALRRSRCSTKLVLLEAQAPAEDGDTAVRSSASLAHAGPDKEATQRHSTESSVPQHLPTAPLF</sequence>
<organism evidence="2 3">
    <name type="scientific">Jaminaea rosea</name>
    <dbReference type="NCBI Taxonomy" id="1569628"/>
    <lineage>
        <taxon>Eukaryota</taxon>
        <taxon>Fungi</taxon>
        <taxon>Dikarya</taxon>
        <taxon>Basidiomycota</taxon>
        <taxon>Ustilaginomycotina</taxon>
        <taxon>Exobasidiomycetes</taxon>
        <taxon>Microstromatales</taxon>
        <taxon>Microstromatales incertae sedis</taxon>
        <taxon>Jaminaea</taxon>
    </lineage>
</organism>